<sequence length="153" mass="16305">MTPKRKTDGDNGEVPKASLIEAPGSKPSSKVGATVPSTEVEENATKRAKHVKPTPGINAQQFSDSAKPIEFSIGESGSLAKLSAESTTFSTGSYGWKGNGRFKVKVKVDGEEKEVEVIANLNITVVGSKPDKKPTNGKRGRPRKNPVEDEVEN</sequence>
<dbReference type="AlphaFoldDB" id="A0AAV0AUT3"/>
<protein>
    <submittedName>
        <fullName evidence="2">Expressed protein</fullName>
    </submittedName>
</protein>
<feature type="compositionally biased region" description="Basic residues" evidence="1">
    <location>
        <begin position="135"/>
        <end position="144"/>
    </location>
</feature>
<proteinExistence type="predicted"/>
<dbReference type="EMBL" id="CALTRL010001518">
    <property type="protein sequence ID" value="CAH7672855.1"/>
    <property type="molecule type" value="Genomic_DNA"/>
</dbReference>
<evidence type="ECO:0000256" key="1">
    <source>
        <dbReference type="SAM" id="MobiDB-lite"/>
    </source>
</evidence>
<evidence type="ECO:0000313" key="2">
    <source>
        <dbReference type="EMBL" id="CAH7672855.1"/>
    </source>
</evidence>
<comment type="caution">
    <text evidence="2">The sequence shown here is derived from an EMBL/GenBank/DDBJ whole genome shotgun (WGS) entry which is preliminary data.</text>
</comment>
<name>A0AAV0AUT3_PHAPC</name>
<dbReference type="Proteomes" id="UP001153365">
    <property type="component" value="Unassembled WGS sequence"/>
</dbReference>
<feature type="region of interest" description="Disordered" evidence="1">
    <location>
        <begin position="126"/>
        <end position="153"/>
    </location>
</feature>
<reference evidence="2" key="1">
    <citation type="submission" date="2022-06" db="EMBL/GenBank/DDBJ databases">
        <authorList>
            <consortium name="SYNGENTA / RWTH Aachen University"/>
        </authorList>
    </citation>
    <scope>NUCLEOTIDE SEQUENCE</scope>
</reference>
<keyword evidence="3" id="KW-1185">Reference proteome</keyword>
<feature type="region of interest" description="Disordered" evidence="1">
    <location>
        <begin position="1"/>
        <end position="65"/>
    </location>
</feature>
<evidence type="ECO:0000313" key="3">
    <source>
        <dbReference type="Proteomes" id="UP001153365"/>
    </source>
</evidence>
<gene>
    <name evidence="2" type="ORF">PPACK8108_LOCUS7704</name>
</gene>
<organism evidence="2 3">
    <name type="scientific">Phakopsora pachyrhizi</name>
    <name type="common">Asian soybean rust disease fungus</name>
    <dbReference type="NCBI Taxonomy" id="170000"/>
    <lineage>
        <taxon>Eukaryota</taxon>
        <taxon>Fungi</taxon>
        <taxon>Dikarya</taxon>
        <taxon>Basidiomycota</taxon>
        <taxon>Pucciniomycotina</taxon>
        <taxon>Pucciniomycetes</taxon>
        <taxon>Pucciniales</taxon>
        <taxon>Phakopsoraceae</taxon>
        <taxon>Phakopsora</taxon>
    </lineage>
</organism>
<accession>A0AAV0AUT3</accession>